<feature type="region of interest" description="Disordered" evidence="2">
    <location>
        <begin position="115"/>
        <end position="139"/>
    </location>
</feature>
<organism evidence="4 6">
    <name type="scientific">Methylomagnum ishizawai</name>
    <dbReference type="NCBI Taxonomy" id="1760988"/>
    <lineage>
        <taxon>Bacteria</taxon>
        <taxon>Pseudomonadati</taxon>
        <taxon>Pseudomonadota</taxon>
        <taxon>Gammaproteobacteria</taxon>
        <taxon>Methylococcales</taxon>
        <taxon>Methylococcaceae</taxon>
        <taxon>Methylomagnum</taxon>
    </lineage>
</organism>
<proteinExistence type="predicted"/>
<evidence type="ECO:0000259" key="3">
    <source>
        <dbReference type="Pfam" id="PF12728"/>
    </source>
</evidence>
<evidence type="ECO:0000256" key="2">
    <source>
        <dbReference type="SAM" id="MobiDB-lite"/>
    </source>
</evidence>
<protein>
    <submittedName>
        <fullName evidence="4">DNA binding domain-containing protein, excisionase family</fullName>
    </submittedName>
</protein>
<dbReference type="AlphaFoldDB" id="A0A1Y6DET4"/>
<dbReference type="EMBL" id="FXAM01000008">
    <property type="protein sequence ID" value="SMF97925.1"/>
    <property type="molecule type" value="Genomic_DNA"/>
</dbReference>
<name>A0A1Y6DET4_9GAMM</name>
<feature type="region of interest" description="Disordered" evidence="2">
    <location>
        <begin position="1"/>
        <end position="35"/>
    </location>
</feature>
<sequence length="152" mass="17372">MLTLGQAAKETGLSKPTISAAIKKGRLSASRGEGGQYQIDPAELFRVYPPSSNENVMALQSLTPQETGTLHREIELLREQLEREREFNAELSRRLDEEAQERRKSAEEIRRLTLLLTHKPERETTQPEPTTPKVEGEKGRFWEKLFGRSQID</sequence>
<dbReference type="InterPro" id="IPR009061">
    <property type="entry name" value="DNA-bd_dom_put_sf"/>
</dbReference>
<dbReference type="Proteomes" id="UP000192923">
    <property type="component" value="Unassembled WGS sequence"/>
</dbReference>
<dbReference type="STRING" id="1760988.SAMN02949497_0323"/>
<evidence type="ECO:0000256" key="1">
    <source>
        <dbReference type="SAM" id="Coils"/>
    </source>
</evidence>
<evidence type="ECO:0000313" key="5">
    <source>
        <dbReference type="EMBL" id="SMF97937.1"/>
    </source>
</evidence>
<dbReference type="OrthoDB" id="7069360at2"/>
<evidence type="ECO:0000313" key="6">
    <source>
        <dbReference type="Proteomes" id="UP000192923"/>
    </source>
</evidence>
<feature type="coiled-coil region" evidence="1">
    <location>
        <begin position="74"/>
        <end position="108"/>
    </location>
</feature>
<dbReference type="Pfam" id="PF12728">
    <property type="entry name" value="HTH_17"/>
    <property type="match status" value="1"/>
</dbReference>
<dbReference type="Gene3D" id="1.10.1660.10">
    <property type="match status" value="1"/>
</dbReference>
<keyword evidence="6" id="KW-1185">Reference proteome</keyword>
<feature type="domain" description="Helix-turn-helix" evidence="3">
    <location>
        <begin position="1"/>
        <end position="45"/>
    </location>
</feature>
<dbReference type="SUPFAM" id="SSF46955">
    <property type="entry name" value="Putative DNA-binding domain"/>
    <property type="match status" value="1"/>
</dbReference>
<dbReference type="RefSeq" id="WP_125469225.1">
    <property type="nucleotide sequence ID" value="NZ_FXAM01000008.1"/>
</dbReference>
<accession>A0A1Y6DET4</accession>
<reference evidence="4 6" key="1">
    <citation type="submission" date="2016-12" db="EMBL/GenBank/DDBJ databases">
        <authorList>
            <person name="Song W.-J."/>
            <person name="Kurnit D.M."/>
        </authorList>
    </citation>
    <scope>NUCLEOTIDE SEQUENCE [LARGE SCALE GENOMIC DNA]</scope>
    <source>
        <strain evidence="4 6">175</strain>
    </source>
</reference>
<gene>
    <name evidence="4" type="ORF">SAMN02949497_0323</name>
    <name evidence="5" type="ORF">SAMN02949497_0336</name>
</gene>
<keyword evidence="1" id="KW-0175">Coiled coil</keyword>
<dbReference type="EMBL" id="FXAM01000008">
    <property type="protein sequence ID" value="SMF97937.1"/>
    <property type="molecule type" value="Genomic_DNA"/>
</dbReference>
<evidence type="ECO:0000313" key="4">
    <source>
        <dbReference type="EMBL" id="SMF97925.1"/>
    </source>
</evidence>
<dbReference type="InterPro" id="IPR041657">
    <property type="entry name" value="HTH_17"/>
</dbReference>